<dbReference type="InterPro" id="IPR010496">
    <property type="entry name" value="AL/BT2_dom"/>
</dbReference>
<comment type="caution">
    <text evidence="2">The sequence shown here is derived from an EMBL/GenBank/DDBJ whole genome shotgun (WGS) entry which is preliminary data.</text>
</comment>
<evidence type="ECO:0000313" key="3">
    <source>
        <dbReference type="Proteomes" id="UP000776164"/>
    </source>
</evidence>
<feature type="domain" description="3-keto-alpha-glucoside-1,2-lyase/3-keto-2-hydroxy-glucal hydratase" evidence="1">
    <location>
        <begin position="7"/>
        <end position="280"/>
    </location>
</feature>
<proteinExistence type="predicted"/>
<gene>
    <name evidence="2" type="ORF">JOE66_000120</name>
</gene>
<dbReference type="EMBL" id="JAFBBU010000001">
    <property type="protein sequence ID" value="MBM7470486.1"/>
    <property type="molecule type" value="Genomic_DNA"/>
</dbReference>
<dbReference type="Pfam" id="PF06439">
    <property type="entry name" value="3keto-disac_hyd"/>
    <property type="match status" value="1"/>
</dbReference>
<dbReference type="RefSeq" id="WP_205106234.1">
    <property type="nucleotide sequence ID" value="NZ_BAAAHT010000001.1"/>
</dbReference>
<dbReference type="Gene3D" id="2.60.120.560">
    <property type="entry name" value="Exo-inulinase, domain 1"/>
    <property type="match status" value="1"/>
</dbReference>
<organism evidence="2 3">
    <name type="scientific">Subtercola frigoramans</name>
    <dbReference type="NCBI Taxonomy" id="120298"/>
    <lineage>
        <taxon>Bacteria</taxon>
        <taxon>Bacillati</taxon>
        <taxon>Actinomycetota</taxon>
        <taxon>Actinomycetes</taxon>
        <taxon>Micrococcales</taxon>
        <taxon>Microbacteriaceae</taxon>
        <taxon>Subtercola</taxon>
    </lineage>
</organism>
<dbReference type="Proteomes" id="UP000776164">
    <property type="component" value="Unassembled WGS sequence"/>
</dbReference>
<protein>
    <recommendedName>
        <fullName evidence="1">3-keto-alpha-glucoside-1,2-lyase/3-keto-2-hydroxy-glucal hydratase domain-containing protein</fullName>
    </recommendedName>
</protein>
<accession>A0ABS2L079</accession>
<evidence type="ECO:0000259" key="1">
    <source>
        <dbReference type="Pfam" id="PF06439"/>
    </source>
</evidence>
<reference evidence="2 3" key="1">
    <citation type="submission" date="2021-01" db="EMBL/GenBank/DDBJ databases">
        <title>Sequencing the genomes of 1000 actinobacteria strains.</title>
        <authorList>
            <person name="Klenk H.-P."/>
        </authorList>
    </citation>
    <scope>NUCLEOTIDE SEQUENCE [LARGE SCALE GENOMIC DNA]</scope>
    <source>
        <strain evidence="2 3">DSM 13057</strain>
    </source>
</reference>
<sequence>MNESDDGFEPLFNGHDLSGWVVQPRQYGPVYPGGPDVTEVLTVFPSNYNELAAEHPAAWTVEDGTIVGRQDAPGSGWGGYLVTEEKYGDFELRLEMKPDWPADTGVMIRRRFDSWDGLQVLVDHRQSGSIGGFFGNGLGSFHAVPFALTAKFDESGTAVALKEDDPETSVEPFEQSKADMLDFAGDVTAFLDAWKWNDWNSLTIRCVGEIPRVTTWVNGVKVAEIDLATLEAPDYVAGDVAELLGSSGHIALEVHDNDPMLGDGRWAPGAACRWRDLRIKSL</sequence>
<keyword evidence="3" id="KW-1185">Reference proteome</keyword>
<name>A0ABS2L079_9MICO</name>
<evidence type="ECO:0000313" key="2">
    <source>
        <dbReference type="EMBL" id="MBM7470486.1"/>
    </source>
</evidence>